<protein>
    <recommendedName>
        <fullName evidence="4 6">Signal peptidase I</fullName>
        <ecNumber evidence="4 6">3.4.21.89</ecNumber>
    </recommendedName>
</protein>
<dbReference type="PRINTS" id="PR00727">
    <property type="entry name" value="LEADERPTASE"/>
</dbReference>
<evidence type="ECO:0000256" key="5">
    <source>
        <dbReference type="ARBA" id="ARBA00022801"/>
    </source>
</evidence>
<feature type="transmembrane region" description="Helical" evidence="6">
    <location>
        <begin position="13"/>
        <end position="40"/>
    </location>
</feature>
<dbReference type="CDD" id="cd06530">
    <property type="entry name" value="S26_SPase_I"/>
    <property type="match status" value="1"/>
</dbReference>
<comment type="catalytic activity">
    <reaction evidence="1 6">
        <text>Cleavage of hydrophobic, N-terminal signal or leader sequences from secreted and periplasmic proteins.</text>
        <dbReference type="EC" id="3.4.21.89"/>
    </reaction>
</comment>
<dbReference type="InterPro" id="IPR019758">
    <property type="entry name" value="Pept_S26A_signal_pept_1_CS"/>
</dbReference>
<dbReference type="InterPro" id="IPR000223">
    <property type="entry name" value="Pept_S26A_signal_pept_1"/>
</dbReference>
<name>A0ABS2Q5Q0_9BACL</name>
<evidence type="ECO:0000256" key="1">
    <source>
        <dbReference type="ARBA" id="ARBA00000677"/>
    </source>
</evidence>
<keyword evidence="5 6" id="KW-0378">Hydrolase</keyword>
<reference evidence="8 9" key="1">
    <citation type="submission" date="2021-01" db="EMBL/GenBank/DDBJ databases">
        <title>Genomic Encyclopedia of Type Strains, Phase IV (KMG-IV): sequencing the most valuable type-strain genomes for metagenomic binning, comparative biology and taxonomic classification.</title>
        <authorList>
            <person name="Goeker M."/>
        </authorList>
    </citation>
    <scope>NUCLEOTIDE SEQUENCE [LARGE SCALE GENOMIC DNA]</scope>
    <source>
        <strain evidence="8 9">DSM 28236</strain>
    </source>
</reference>
<dbReference type="SUPFAM" id="SSF51306">
    <property type="entry name" value="LexA/Signal peptidase"/>
    <property type="match status" value="1"/>
</dbReference>
<dbReference type="GO" id="GO:0009003">
    <property type="term" value="F:signal peptidase activity"/>
    <property type="evidence" value="ECO:0007669"/>
    <property type="project" value="UniProtKB-EC"/>
</dbReference>
<evidence type="ECO:0000313" key="8">
    <source>
        <dbReference type="EMBL" id="MBM7646822.1"/>
    </source>
</evidence>
<sequence>MASDSKKSKKRELYQWTAALIIAVAIASLVRGFLFTNYLVEGKSMMPNLQDGNRLIVNKIDYKMSKPHRFDVIIFHATKTEDYVKRVIGLPGDKIAYKNDTLYVNEKPVPEPYLKEKKDELAAGQLTEDFTLKGYTGVTTVPKGKLWVMGDNRQDSVDSRRFGFIDMNQVVGKAVLRYWPLSEFGSIKQ</sequence>
<dbReference type="InterPro" id="IPR036286">
    <property type="entry name" value="LexA/Signal_pep-like_sf"/>
</dbReference>
<dbReference type="EMBL" id="JAFBER010000030">
    <property type="protein sequence ID" value="MBM7646822.1"/>
    <property type="molecule type" value="Genomic_DNA"/>
</dbReference>
<dbReference type="PROSITE" id="PS00760">
    <property type="entry name" value="SPASE_I_2"/>
    <property type="match status" value="1"/>
</dbReference>
<comment type="similarity">
    <text evidence="3 6">Belongs to the peptidase S26 family.</text>
</comment>
<organism evidence="8 9">
    <name type="scientific">Scopulibacillus daqui</name>
    <dbReference type="NCBI Taxonomy" id="1469162"/>
    <lineage>
        <taxon>Bacteria</taxon>
        <taxon>Bacillati</taxon>
        <taxon>Bacillota</taxon>
        <taxon>Bacilli</taxon>
        <taxon>Bacillales</taxon>
        <taxon>Sporolactobacillaceae</taxon>
        <taxon>Scopulibacillus</taxon>
    </lineage>
</organism>
<keyword evidence="6" id="KW-0645">Protease</keyword>
<accession>A0ABS2Q5Q0</accession>
<dbReference type="InterPro" id="IPR019533">
    <property type="entry name" value="Peptidase_S26"/>
</dbReference>
<gene>
    <name evidence="8" type="ORF">JOD45_003056</name>
</gene>
<evidence type="ECO:0000256" key="4">
    <source>
        <dbReference type="ARBA" id="ARBA00013208"/>
    </source>
</evidence>
<dbReference type="InterPro" id="IPR019757">
    <property type="entry name" value="Pept_S26A_signal_pept_1_Lys-AS"/>
</dbReference>
<dbReference type="NCBIfam" id="TIGR02227">
    <property type="entry name" value="sigpep_I_bact"/>
    <property type="match status" value="1"/>
</dbReference>
<dbReference type="PANTHER" id="PTHR43390">
    <property type="entry name" value="SIGNAL PEPTIDASE I"/>
    <property type="match status" value="1"/>
</dbReference>
<keyword evidence="6" id="KW-0812">Transmembrane</keyword>
<keyword evidence="6" id="KW-1133">Transmembrane helix</keyword>
<evidence type="ECO:0000256" key="3">
    <source>
        <dbReference type="ARBA" id="ARBA00009370"/>
    </source>
</evidence>
<comment type="subcellular location">
    <subcellularLocation>
        <location evidence="2">Cell membrane</location>
        <topology evidence="2">Single-pass type II membrane protein</topology>
    </subcellularLocation>
    <subcellularLocation>
        <location evidence="6">Membrane</location>
        <topology evidence="6">Single-pass type II membrane protein</topology>
    </subcellularLocation>
</comment>
<evidence type="ECO:0000313" key="9">
    <source>
        <dbReference type="Proteomes" id="UP000808914"/>
    </source>
</evidence>
<keyword evidence="9" id="KW-1185">Reference proteome</keyword>
<dbReference type="Proteomes" id="UP000808914">
    <property type="component" value="Unassembled WGS sequence"/>
</dbReference>
<dbReference type="PROSITE" id="PS00761">
    <property type="entry name" value="SPASE_I_3"/>
    <property type="match status" value="1"/>
</dbReference>
<dbReference type="RefSeq" id="WP_205004698.1">
    <property type="nucleotide sequence ID" value="NZ_JAFBER010000030.1"/>
</dbReference>
<evidence type="ECO:0000256" key="2">
    <source>
        <dbReference type="ARBA" id="ARBA00004401"/>
    </source>
</evidence>
<evidence type="ECO:0000259" key="7">
    <source>
        <dbReference type="Pfam" id="PF10502"/>
    </source>
</evidence>
<dbReference type="EC" id="3.4.21.89" evidence="4 6"/>
<proteinExistence type="inferred from homology"/>
<feature type="domain" description="Peptidase S26" evidence="7">
    <location>
        <begin position="15"/>
        <end position="179"/>
    </location>
</feature>
<keyword evidence="6" id="KW-0472">Membrane</keyword>
<dbReference type="Gene3D" id="2.10.109.10">
    <property type="entry name" value="Umud Fragment, subunit A"/>
    <property type="match status" value="1"/>
</dbReference>
<dbReference type="PANTHER" id="PTHR43390:SF1">
    <property type="entry name" value="CHLOROPLAST PROCESSING PEPTIDASE"/>
    <property type="match status" value="1"/>
</dbReference>
<evidence type="ECO:0000256" key="6">
    <source>
        <dbReference type="RuleBase" id="RU362042"/>
    </source>
</evidence>
<comment type="caution">
    <text evidence="8">The sequence shown here is derived from an EMBL/GenBank/DDBJ whole genome shotgun (WGS) entry which is preliminary data.</text>
</comment>
<dbReference type="Pfam" id="PF10502">
    <property type="entry name" value="Peptidase_S26"/>
    <property type="match status" value="1"/>
</dbReference>